<accession>A0ABP0W3F8</accession>
<dbReference type="EMBL" id="OZ020109">
    <property type="protein sequence ID" value="CAK9261323.1"/>
    <property type="molecule type" value="Genomic_DNA"/>
</dbReference>
<proteinExistence type="predicted"/>
<gene>
    <name evidence="2" type="ORF">CSSPJE1EN1_LOCUS6801</name>
</gene>
<reference evidence="2" key="1">
    <citation type="submission" date="2024-02" db="EMBL/GenBank/DDBJ databases">
        <authorList>
            <consortium name="ELIXIR-Norway"/>
            <consortium name="Elixir Norway"/>
        </authorList>
    </citation>
    <scope>NUCLEOTIDE SEQUENCE</scope>
</reference>
<name>A0ABP0W3F8_9BRYO</name>
<evidence type="ECO:0000313" key="3">
    <source>
        <dbReference type="Proteomes" id="UP001497444"/>
    </source>
</evidence>
<evidence type="ECO:0000259" key="1">
    <source>
        <dbReference type="Pfam" id="PF01348"/>
    </source>
</evidence>
<dbReference type="Proteomes" id="UP001497444">
    <property type="component" value="Chromosome 14"/>
</dbReference>
<keyword evidence="3" id="KW-1185">Reference proteome</keyword>
<protein>
    <recommendedName>
        <fullName evidence="1">Domain X domain-containing protein</fullName>
    </recommendedName>
</protein>
<sequence>MLLHRYIARRTQASIAGGGEAWPLLPRIIPYDSYTGTYKNNEDVAAPRRLQYVRHGKEFLMGMAGSRREVEKMKARIAYFMKHELHLEIVAASHVHIQAGSVLFLGTRVAGFLETKSSRRYSQELEKRRRSKARNRNLAEIRTEAWHNQLKDMSRRAWEFAVKKTQSRYPSWQAAEQAMYQQSQPQSPSPFVFEECDKLKTKESLQRLLAKEEEIFLYHPAIDIPGEILRAHKHLALLLNNFLKEKDDETVNKEMIVKSSVQNPHATERARIHGGIPLQFLAPIELIREQLSKKGILQPKKALPIVLTSMLKSSDEVIVVYFSALAHGLLSYYRCCDNFVKVRRLVDFQVRWSALFTLGCKHGCSARKIIATRHSNSSWPRALNSQGKVIAEFPSPATIARMGKKFLLDIQPNVLAPLKS</sequence>
<dbReference type="InterPro" id="IPR024937">
    <property type="entry name" value="Domain_X"/>
</dbReference>
<evidence type="ECO:0000313" key="2">
    <source>
        <dbReference type="EMBL" id="CAK9261323.1"/>
    </source>
</evidence>
<dbReference type="Pfam" id="PF01348">
    <property type="entry name" value="Intron_maturas2"/>
    <property type="match status" value="1"/>
</dbReference>
<organism evidence="2 3">
    <name type="scientific">Sphagnum jensenii</name>
    <dbReference type="NCBI Taxonomy" id="128206"/>
    <lineage>
        <taxon>Eukaryota</taxon>
        <taxon>Viridiplantae</taxon>
        <taxon>Streptophyta</taxon>
        <taxon>Embryophyta</taxon>
        <taxon>Bryophyta</taxon>
        <taxon>Sphagnophytina</taxon>
        <taxon>Sphagnopsida</taxon>
        <taxon>Sphagnales</taxon>
        <taxon>Sphagnaceae</taxon>
        <taxon>Sphagnum</taxon>
    </lineage>
</organism>
<feature type="domain" description="Domain X" evidence="1">
    <location>
        <begin position="279"/>
        <end position="370"/>
    </location>
</feature>
<dbReference type="PANTHER" id="PTHR33642:SF4">
    <property type="entry name" value="COX1_OXI3 INTRON 1 PROTEIN-RELATED"/>
    <property type="match status" value="1"/>
</dbReference>
<dbReference type="PANTHER" id="PTHR33642">
    <property type="entry name" value="COX1/OXI3 INTRON 1 PROTEIN-RELATED"/>
    <property type="match status" value="1"/>
</dbReference>